<dbReference type="EMBL" id="MDGM01000012">
    <property type="protein sequence ID" value="PIB23900.1"/>
    <property type="molecule type" value="Genomic_DNA"/>
</dbReference>
<evidence type="ECO:0000256" key="7">
    <source>
        <dbReference type="HAMAP-Rule" id="MF_00537"/>
    </source>
</evidence>
<dbReference type="InterPro" id="IPR023036">
    <property type="entry name" value="Ribosomal_uS14_bac/plastid"/>
</dbReference>
<keyword evidence="3 7" id="KW-0689">Ribosomal protein</keyword>
<accession>A0A2G5K4T7</accession>
<keyword evidence="4 7" id="KW-0687">Ribonucleoprotein</keyword>
<name>A0A2G5K4T7_9RHOB</name>
<dbReference type="PROSITE" id="PS00527">
    <property type="entry name" value="RIBOSOMAL_S14"/>
    <property type="match status" value="1"/>
</dbReference>
<reference evidence="8 9" key="1">
    <citation type="submission" date="2016-08" db="EMBL/GenBank/DDBJ databases">
        <title>Draft genome of Amylibacter sp. strain 4G11.</title>
        <authorList>
            <person name="Wong S.-K."/>
            <person name="Hamasaki K."/>
            <person name="Yoshizawa S."/>
        </authorList>
    </citation>
    <scope>NUCLEOTIDE SEQUENCE [LARGE SCALE GENOMIC DNA]</scope>
    <source>
        <strain evidence="8 9">4G11</strain>
    </source>
</reference>
<dbReference type="AlphaFoldDB" id="A0A2G5K4T7"/>
<gene>
    <name evidence="7" type="primary">rpsN</name>
    <name evidence="8" type="ORF">BFP76_01195</name>
</gene>
<evidence type="ECO:0000256" key="6">
    <source>
        <dbReference type="ARBA" id="ARBA00047110"/>
    </source>
</evidence>
<dbReference type="InterPro" id="IPR001209">
    <property type="entry name" value="Ribosomal_uS14"/>
</dbReference>
<evidence type="ECO:0000256" key="1">
    <source>
        <dbReference type="ARBA" id="ARBA00003686"/>
    </source>
</evidence>
<dbReference type="GO" id="GO:0019843">
    <property type="term" value="F:rRNA binding"/>
    <property type="evidence" value="ECO:0007669"/>
    <property type="project" value="UniProtKB-UniRule"/>
</dbReference>
<comment type="function">
    <text evidence="1 7">Binds 16S rRNA, required for the assembly of 30S particles and may also be responsible for determining the conformation of the 16S rRNA at the A site.</text>
</comment>
<dbReference type="InterPro" id="IPR018271">
    <property type="entry name" value="Ribosomal_uS14_CS"/>
</dbReference>
<dbReference type="PANTHER" id="PTHR19836:SF19">
    <property type="entry name" value="SMALL RIBOSOMAL SUBUNIT PROTEIN US14M"/>
    <property type="match status" value="1"/>
</dbReference>
<protein>
    <recommendedName>
        <fullName evidence="5 7">Small ribosomal subunit protein uS14</fullName>
    </recommendedName>
</protein>
<evidence type="ECO:0000256" key="3">
    <source>
        <dbReference type="ARBA" id="ARBA00022980"/>
    </source>
</evidence>
<organism evidence="8 9">
    <name type="scientific">Paramylibacter kogurei</name>
    <dbReference type="NCBI Taxonomy" id="1889778"/>
    <lineage>
        <taxon>Bacteria</taxon>
        <taxon>Pseudomonadati</taxon>
        <taxon>Pseudomonadota</taxon>
        <taxon>Alphaproteobacteria</taxon>
        <taxon>Rhodobacterales</taxon>
        <taxon>Paracoccaceae</taxon>
        <taxon>Paramylibacter</taxon>
    </lineage>
</organism>
<dbReference type="GO" id="GO:0005737">
    <property type="term" value="C:cytoplasm"/>
    <property type="evidence" value="ECO:0007669"/>
    <property type="project" value="UniProtKB-ARBA"/>
</dbReference>
<keyword evidence="7" id="KW-0699">rRNA-binding</keyword>
<comment type="similarity">
    <text evidence="2 7">Belongs to the universal ribosomal protein uS14 family.</text>
</comment>
<comment type="subunit">
    <text evidence="6 7">Part of the 30S ribosomal subunit. Contacts proteins S3 and S10.</text>
</comment>
<dbReference type="GO" id="GO:0006412">
    <property type="term" value="P:translation"/>
    <property type="evidence" value="ECO:0007669"/>
    <property type="project" value="UniProtKB-UniRule"/>
</dbReference>
<evidence type="ECO:0000256" key="4">
    <source>
        <dbReference type="ARBA" id="ARBA00023274"/>
    </source>
</evidence>
<dbReference type="RefSeq" id="WP_099592179.1">
    <property type="nucleotide sequence ID" value="NZ_MDGM01000012.1"/>
</dbReference>
<comment type="caution">
    <text evidence="8">The sequence shown here is derived from an EMBL/GenBank/DDBJ whole genome shotgun (WGS) entry which is preliminary data.</text>
</comment>
<keyword evidence="9" id="KW-1185">Reference proteome</keyword>
<dbReference type="SUPFAM" id="SSF57716">
    <property type="entry name" value="Glucocorticoid receptor-like (DNA-binding domain)"/>
    <property type="match status" value="1"/>
</dbReference>
<proteinExistence type="inferred from homology"/>
<evidence type="ECO:0000313" key="9">
    <source>
        <dbReference type="Proteomes" id="UP000231516"/>
    </source>
</evidence>
<dbReference type="GO" id="GO:0015935">
    <property type="term" value="C:small ribosomal subunit"/>
    <property type="evidence" value="ECO:0007669"/>
    <property type="project" value="TreeGrafter"/>
</dbReference>
<dbReference type="HAMAP" id="MF_00537">
    <property type="entry name" value="Ribosomal_uS14_1"/>
    <property type="match status" value="1"/>
</dbReference>
<dbReference type="Gene3D" id="1.10.287.1480">
    <property type="match status" value="1"/>
</dbReference>
<dbReference type="GO" id="GO:0003735">
    <property type="term" value="F:structural constituent of ribosome"/>
    <property type="evidence" value="ECO:0007669"/>
    <property type="project" value="InterPro"/>
</dbReference>
<sequence length="101" mass="11497">MAKAAMVQRQVKREKLVAQYAAKRAALKEIINNKDLPVEERFKAGMKLAELPRNSSATRLHNRCQVTGRPKAYYRKLKMSRIALRQLASDGQIPGMVKSSW</sequence>
<evidence type="ECO:0000313" key="8">
    <source>
        <dbReference type="EMBL" id="PIB23900.1"/>
    </source>
</evidence>
<evidence type="ECO:0000256" key="2">
    <source>
        <dbReference type="ARBA" id="ARBA00009083"/>
    </source>
</evidence>
<dbReference type="Pfam" id="PF00253">
    <property type="entry name" value="Ribosomal_S14"/>
    <property type="match status" value="1"/>
</dbReference>
<dbReference type="PANTHER" id="PTHR19836">
    <property type="entry name" value="30S RIBOSOMAL PROTEIN S14"/>
    <property type="match status" value="1"/>
</dbReference>
<dbReference type="NCBIfam" id="NF006477">
    <property type="entry name" value="PRK08881.1"/>
    <property type="match status" value="1"/>
</dbReference>
<dbReference type="FunFam" id="1.10.287.1480:FF:000001">
    <property type="entry name" value="30S ribosomal protein S14"/>
    <property type="match status" value="1"/>
</dbReference>
<dbReference type="Proteomes" id="UP000231516">
    <property type="component" value="Unassembled WGS sequence"/>
</dbReference>
<keyword evidence="7" id="KW-0694">RNA-binding</keyword>
<dbReference type="OrthoDB" id="9810484at2"/>
<evidence type="ECO:0000256" key="5">
    <source>
        <dbReference type="ARBA" id="ARBA00035167"/>
    </source>
</evidence>